<dbReference type="AlphaFoldDB" id="A0AAD9WSJ5"/>
<dbReference type="GO" id="GO:0006384">
    <property type="term" value="P:transcription initiation at RNA polymerase III promoter"/>
    <property type="evidence" value="ECO:0007669"/>
    <property type="project" value="InterPro"/>
</dbReference>
<dbReference type="PANTHER" id="PTHR13230:SF5">
    <property type="entry name" value="GENERAL TRANSCRIPTION FACTOR 3C POLYPEPTIDE 5"/>
    <property type="match status" value="1"/>
</dbReference>
<gene>
    <name evidence="3" type="ORF">Ddye_023374</name>
</gene>
<evidence type="ECO:0000313" key="3">
    <source>
        <dbReference type="EMBL" id="KAK2641611.1"/>
    </source>
</evidence>
<keyword evidence="4" id="KW-1185">Reference proteome</keyword>
<dbReference type="PANTHER" id="PTHR13230">
    <property type="entry name" value="GENERAL TRANSCRIPTION FACTOR IIIC, POLYPEPTIDE 5"/>
    <property type="match status" value="1"/>
</dbReference>
<dbReference type="GO" id="GO:0000127">
    <property type="term" value="C:transcription factor TFIIIC complex"/>
    <property type="evidence" value="ECO:0007669"/>
    <property type="project" value="InterPro"/>
</dbReference>
<dbReference type="Proteomes" id="UP001280121">
    <property type="component" value="Unassembled WGS sequence"/>
</dbReference>
<sequence length="335" mass="37288">MDFKNKKYRQYRHSKLQFYALTRNPTQLEPSRKLLSPLARQSLRRTAILVAVVASFSSPTWLPQQSTGSLISMGVIKDGTVSGYLPSSEAFAVHYPGYPSSMSRAIETLGGTQSLIKARSSQSNKLELHFRPEDPFSHPAFGELRPYNGLLLKISKKKSCNFQSAELSNKISENQLPDATDMGHGQEVGNPDSKSVAAEKEIDAQISEENHVNLSADIVARVSEAYYFDGMTDYQHVVAVHADVARRKKRNWTEVEQPLSGKDGLKKVDEDDVMMLLPLLFSPKDVPENVVLRPSVIPNSRKKEGVVLNSCKTDIESGLAIDYNIQDILCVVCYV</sequence>
<feature type="region of interest" description="Disordered" evidence="1">
    <location>
        <begin position="171"/>
        <end position="192"/>
    </location>
</feature>
<reference evidence="3" key="1">
    <citation type="journal article" date="2023" name="Plant J.">
        <title>Genome sequences and population genomics provide insights into the demographic history, inbreeding, and mutation load of two 'living fossil' tree species of Dipteronia.</title>
        <authorList>
            <person name="Feng Y."/>
            <person name="Comes H.P."/>
            <person name="Chen J."/>
            <person name="Zhu S."/>
            <person name="Lu R."/>
            <person name="Zhang X."/>
            <person name="Li P."/>
            <person name="Qiu J."/>
            <person name="Olsen K.M."/>
            <person name="Qiu Y."/>
        </authorList>
    </citation>
    <scope>NUCLEOTIDE SEQUENCE</scope>
    <source>
        <strain evidence="3">KIB01</strain>
    </source>
</reference>
<dbReference type="InterPro" id="IPR042536">
    <property type="entry name" value="TFIIIC_tauA_Sfc1"/>
</dbReference>
<protein>
    <recommendedName>
        <fullName evidence="2">Transcription factor IIIC subunit Tfc1/Sfc1 triple barrel domain-containing protein</fullName>
    </recommendedName>
</protein>
<evidence type="ECO:0000256" key="1">
    <source>
        <dbReference type="SAM" id="MobiDB-lite"/>
    </source>
</evidence>
<dbReference type="Pfam" id="PF17682">
    <property type="entry name" value="Tau95_N"/>
    <property type="match status" value="1"/>
</dbReference>
<feature type="domain" description="Transcription factor IIIC subunit Tfc1/Sfc1 triple barrel" evidence="2">
    <location>
        <begin position="92"/>
        <end position="236"/>
    </location>
</feature>
<dbReference type="GO" id="GO:0001003">
    <property type="term" value="F:RNA polymerase III type 2 promoter sequence-specific DNA binding"/>
    <property type="evidence" value="ECO:0007669"/>
    <property type="project" value="TreeGrafter"/>
</dbReference>
<dbReference type="InterPro" id="IPR040454">
    <property type="entry name" value="TF_IIIC_Tfc1/Sfc1"/>
</dbReference>
<evidence type="ECO:0000313" key="4">
    <source>
        <dbReference type="Proteomes" id="UP001280121"/>
    </source>
</evidence>
<dbReference type="EMBL" id="JANJYI010000007">
    <property type="protein sequence ID" value="KAK2641611.1"/>
    <property type="molecule type" value="Genomic_DNA"/>
</dbReference>
<dbReference type="InterPro" id="IPR041499">
    <property type="entry name" value="Tfc1/Sfc1_N"/>
</dbReference>
<accession>A0AAD9WSJ5</accession>
<evidence type="ECO:0000259" key="2">
    <source>
        <dbReference type="Pfam" id="PF17682"/>
    </source>
</evidence>
<dbReference type="Gene3D" id="3.30.200.160">
    <property type="entry name" value="TFIIIC, subcomplex tauA, subunit Sfc1, barrel domain"/>
    <property type="match status" value="1"/>
</dbReference>
<proteinExistence type="predicted"/>
<organism evidence="3 4">
    <name type="scientific">Dipteronia dyeriana</name>
    <dbReference type="NCBI Taxonomy" id="168575"/>
    <lineage>
        <taxon>Eukaryota</taxon>
        <taxon>Viridiplantae</taxon>
        <taxon>Streptophyta</taxon>
        <taxon>Embryophyta</taxon>
        <taxon>Tracheophyta</taxon>
        <taxon>Spermatophyta</taxon>
        <taxon>Magnoliopsida</taxon>
        <taxon>eudicotyledons</taxon>
        <taxon>Gunneridae</taxon>
        <taxon>Pentapetalae</taxon>
        <taxon>rosids</taxon>
        <taxon>malvids</taxon>
        <taxon>Sapindales</taxon>
        <taxon>Sapindaceae</taxon>
        <taxon>Hippocastanoideae</taxon>
        <taxon>Acereae</taxon>
        <taxon>Dipteronia</taxon>
    </lineage>
</organism>
<dbReference type="GO" id="GO:0001002">
    <property type="term" value="F:RNA polymerase III type 1 promoter sequence-specific DNA binding"/>
    <property type="evidence" value="ECO:0007669"/>
    <property type="project" value="TreeGrafter"/>
</dbReference>
<comment type="caution">
    <text evidence="3">The sequence shown here is derived from an EMBL/GenBank/DDBJ whole genome shotgun (WGS) entry which is preliminary data.</text>
</comment>
<name>A0AAD9WSJ5_9ROSI</name>